<dbReference type="PROSITE" id="PS51819">
    <property type="entry name" value="VOC"/>
    <property type="match status" value="1"/>
</dbReference>
<dbReference type="RefSeq" id="WP_344171061.1">
    <property type="nucleotide sequence ID" value="NZ_BAAANC010000001.1"/>
</dbReference>
<dbReference type="InterPro" id="IPR037523">
    <property type="entry name" value="VOC_core"/>
</dbReference>
<protein>
    <recommendedName>
        <fullName evidence="1">VOC domain-containing protein</fullName>
    </recommendedName>
</protein>
<name>A0ABN2AD39_9ACTN</name>
<evidence type="ECO:0000313" key="2">
    <source>
        <dbReference type="EMBL" id="GAA1516176.1"/>
    </source>
</evidence>
<evidence type="ECO:0000259" key="1">
    <source>
        <dbReference type="PROSITE" id="PS51819"/>
    </source>
</evidence>
<evidence type="ECO:0000313" key="3">
    <source>
        <dbReference type="Proteomes" id="UP001500363"/>
    </source>
</evidence>
<dbReference type="EMBL" id="BAAANC010000001">
    <property type="protein sequence ID" value="GAA1516176.1"/>
    <property type="molecule type" value="Genomic_DNA"/>
</dbReference>
<feature type="domain" description="VOC" evidence="1">
    <location>
        <begin position="4"/>
        <end position="140"/>
    </location>
</feature>
<dbReference type="Gene3D" id="3.10.180.10">
    <property type="entry name" value="2,3-Dihydroxybiphenyl 1,2-Dioxygenase, domain 1"/>
    <property type="match status" value="1"/>
</dbReference>
<comment type="caution">
    <text evidence="2">The sequence shown here is derived from an EMBL/GenBank/DDBJ whole genome shotgun (WGS) entry which is preliminary data.</text>
</comment>
<dbReference type="Pfam" id="PF00903">
    <property type="entry name" value="Glyoxalase"/>
    <property type="match status" value="1"/>
</dbReference>
<dbReference type="InterPro" id="IPR004360">
    <property type="entry name" value="Glyas_Fos-R_dOase_dom"/>
</dbReference>
<dbReference type="InterPro" id="IPR029068">
    <property type="entry name" value="Glyas_Bleomycin-R_OHBP_Dase"/>
</dbReference>
<dbReference type="Proteomes" id="UP001500363">
    <property type="component" value="Unassembled WGS sequence"/>
</dbReference>
<proteinExistence type="predicted"/>
<sequence>MDFKLEVVVVPVADVDKAKAFYQQLQWREDADFSVGDGFRVVQFTPPGSECSIIFGTGVTNGEPGSLQGLQLTVKDVVAAREHLLGLGIDVSEVWHDADGVFHRAGTANRVDGPDADRRDYGSWLSFEDPDGNGWFLQEIVTRAPGR</sequence>
<accession>A0ABN2AD39</accession>
<keyword evidence="3" id="KW-1185">Reference proteome</keyword>
<organism evidence="2 3">
    <name type="scientific">Kribbella lupini</name>
    <dbReference type="NCBI Taxonomy" id="291602"/>
    <lineage>
        <taxon>Bacteria</taxon>
        <taxon>Bacillati</taxon>
        <taxon>Actinomycetota</taxon>
        <taxon>Actinomycetes</taxon>
        <taxon>Propionibacteriales</taxon>
        <taxon>Kribbellaceae</taxon>
        <taxon>Kribbella</taxon>
    </lineage>
</organism>
<reference evidence="2 3" key="1">
    <citation type="journal article" date="2019" name="Int. J. Syst. Evol. Microbiol.">
        <title>The Global Catalogue of Microorganisms (GCM) 10K type strain sequencing project: providing services to taxonomists for standard genome sequencing and annotation.</title>
        <authorList>
            <consortium name="The Broad Institute Genomics Platform"/>
            <consortium name="The Broad Institute Genome Sequencing Center for Infectious Disease"/>
            <person name="Wu L."/>
            <person name="Ma J."/>
        </authorList>
    </citation>
    <scope>NUCLEOTIDE SEQUENCE [LARGE SCALE GENOMIC DNA]</scope>
    <source>
        <strain evidence="2 3">JCM 14303</strain>
    </source>
</reference>
<dbReference type="SUPFAM" id="SSF54593">
    <property type="entry name" value="Glyoxalase/Bleomycin resistance protein/Dihydroxybiphenyl dioxygenase"/>
    <property type="match status" value="1"/>
</dbReference>
<gene>
    <name evidence="2" type="ORF">GCM10009741_13730</name>
</gene>